<dbReference type="Proteomes" id="UP001634394">
    <property type="component" value="Unassembled WGS sequence"/>
</dbReference>
<keyword evidence="3" id="KW-1185">Reference proteome</keyword>
<proteinExistence type="predicted"/>
<reference evidence="2 3" key="1">
    <citation type="submission" date="2024-11" db="EMBL/GenBank/DDBJ databases">
        <title>Chromosome-level genome assembly of the freshwater bivalve Anodonta woodiana.</title>
        <authorList>
            <person name="Chen X."/>
        </authorList>
    </citation>
    <scope>NUCLEOTIDE SEQUENCE [LARGE SCALE GENOMIC DNA]</scope>
    <source>
        <strain evidence="2">MN2024</strain>
        <tissue evidence="2">Gills</tissue>
    </source>
</reference>
<comment type="caution">
    <text evidence="2">The sequence shown here is derived from an EMBL/GenBank/DDBJ whole genome shotgun (WGS) entry which is preliminary data.</text>
</comment>
<name>A0ABD3V9N2_SINWO</name>
<evidence type="ECO:0000313" key="3">
    <source>
        <dbReference type="Proteomes" id="UP001634394"/>
    </source>
</evidence>
<protein>
    <recommendedName>
        <fullName evidence="1">Bacteriophage T5 Orf172 DNA-binding domain-containing protein</fullName>
    </recommendedName>
</protein>
<dbReference type="EMBL" id="JBJQND010000013">
    <property type="protein sequence ID" value="KAL3857227.1"/>
    <property type="molecule type" value="Genomic_DNA"/>
</dbReference>
<organism evidence="2 3">
    <name type="scientific">Sinanodonta woodiana</name>
    <name type="common">Chinese pond mussel</name>
    <name type="synonym">Anodonta woodiana</name>
    <dbReference type="NCBI Taxonomy" id="1069815"/>
    <lineage>
        <taxon>Eukaryota</taxon>
        <taxon>Metazoa</taxon>
        <taxon>Spiralia</taxon>
        <taxon>Lophotrochozoa</taxon>
        <taxon>Mollusca</taxon>
        <taxon>Bivalvia</taxon>
        <taxon>Autobranchia</taxon>
        <taxon>Heteroconchia</taxon>
        <taxon>Palaeoheterodonta</taxon>
        <taxon>Unionida</taxon>
        <taxon>Unionoidea</taxon>
        <taxon>Unionidae</taxon>
        <taxon>Unioninae</taxon>
        <taxon>Sinanodonta</taxon>
    </lineage>
</organism>
<gene>
    <name evidence="2" type="ORF">ACJMK2_011919</name>
</gene>
<evidence type="ECO:0000259" key="1">
    <source>
        <dbReference type="Pfam" id="PF10544"/>
    </source>
</evidence>
<dbReference type="AlphaFoldDB" id="A0ABD3V9N2"/>
<dbReference type="Pfam" id="PF10544">
    <property type="entry name" value="T5orf172"/>
    <property type="match status" value="1"/>
</dbReference>
<accession>A0ABD3V9N2</accession>
<evidence type="ECO:0000313" key="2">
    <source>
        <dbReference type="EMBL" id="KAL3857227.1"/>
    </source>
</evidence>
<sequence length="120" mass="13866">MDMKGGAAGSAFGRGYVYCMKDGDQFKVGCSKDPKKRLQQIKVQKGREKTKLLSTVKAREMNRAESAAQTRVRKHLGLEKIRYNATDWHTNPRQHTHKQITRAVKRAVYAHNKKQRRKQN</sequence>
<feature type="domain" description="Bacteriophage T5 Orf172 DNA-binding" evidence="1">
    <location>
        <begin position="15"/>
        <end position="105"/>
    </location>
</feature>
<dbReference type="InterPro" id="IPR018306">
    <property type="entry name" value="Phage_T5_Orf172_DNA-bd"/>
</dbReference>